<proteinExistence type="inferred from homology"/>
<gene>
    <name evidence="2" type="ORF">D1Z90_02840</name>
</gene>
<dbReference type="Pfam" id="PF13561">
    <property type="entry name" value="adh_short_C2"/>
    <property type="match status" value="1"/>
</dbReference>
<dbReference type="InterPro" id="IPR050259">
    <property type="entry name" value="SDR"/>
</dbReference>
<reference evidence="2 3" key="2">
    <citation type="submission" date="2019-01" db="EMBL/GenBank/DDBJ databases">
        <title>Motilimonas pumilus sp. nov., isolated from the gut of sea cucumber (Apostichopus japonicus).</title>
        <authorList>
            <person name="Wang F.-Q."/>
            <person name="Ren L.-H."/>
            <person name="Lin Y.-W."/>
            <person name="Sun G.-H."/>
            <person name="Du Z.-J."/>
            <person name="Zhao J.-X."/>
            <person name="Liu X.-J."/>
            <person name="Liu L.-J."/>
        </authorList>
    </citation>
    <scope>NUCLEOTIDE SEQUENCE [LARGE SCALE GENOMIC DNA]</scope>
    <source>
        <strain evidence="2 3">PLHSC7-2</strain>
    </source>
</reference>
<dbReference type="Proteomes" id="UP000283255">
    <property type="component" value="Unassembled WGS sequence"/>
</dbReference>
<dbReference type="SUPFAM" id="SSF51735">
    <property type="entry name" value="NAD(P)-binding Rossmann-fold domains"/>
    <property type="match status" value="1"/>
</dbReference>
<dbReference type="PRINTS" id="PR00081">
    <property type="entry name" value="GDHRDH"/>
</dbReference>
<comment type="caution">
    <text evidence="2">The sequence shown here is derived from an EMBL/GenBank/DDBJ whole genome shotgun (WGS) entry which is preliminary data.</text>
</comment>
<dbReference type="CDD" id="cd05233">
    <property type="entry name" value="SDR_c"/>
    <property type="match status" value="1"/>
</dbReference>
<dbReference type="OrthoDB" id="9803333at2"/>
<accession>A0A418YII7</accession>
<evidence type="ECO:0000256" key="1">
    <source>
        <dbReference type="ARBA" id="ARBA00006484"/>
    </source>
</evidence>
<dbReference type="PANTHER" id="PTHR42879">
    <property type="entry name" value="3-OXOACYL-(ACYL-CARRIER-PROTEIN) REDUCTASE"/>
    <property type="match status" value="1"/>
</dbReference>
<evidence type="ECO:0000313" key="2">
    <source>
        <dbReference type="EMBL" id="RJG50432.1"/>
    </source>
</evidence>
<evidence type="ECO:0000313" key="3">
    <source>
        <dbReference type="Proteomes" id="UP000283255"/>
    </source>
</evidence>
<organism evidence="2 3">
    <name type="scientific">Motilimonas pumila</name>
    <dbReference type="NCBI Taxonomy" id="2303987"/>
    <lineage>
        <taxon>Bacteria</taxon>
        <taxon>Pseudomonadati</taxon>
        <taxon>Pseudomonadota</taxon>
        <taxon>Gammaproteobacteria</taxon>
        <taxon>Alteromonadales</taxon>
        <taxon>Alteromonadales genera incertae sedis</taxon>
        <taxon>Motilimonas</taxon>
    </lineage>
</organism>
<dbReference type="InterPro" id="IPR036291">
    <property type="entry name" value="NAD(P)-bd_dom_sf"/>
</dbReference>
<keyword evidence="3" id="KW-1185">Reference proteome</keyword>
<dbReference type="AlphaFoldDB" id="A0A418YII7"/>
<comment type="similarity">
    <text evidence="1">Belongs to the short-chain dehydrogenases/reductases (SDR) family.</text>
</comment>
<dbReference type="PANTHER" id="PTHR42879:SF2">
    <property type="entry name" value="3-OXOACYL-[ACYL-CARRIER-PROTEIN] REDUCTASE FABG"/>
    <property type="match status" value="1"/>
</dbReference>
<dbReference type="Gene3D" id="3.40.50.720">
    <property type="entry name" value="NAD(P)-binding Rossmann-like Domain"/>
    <property type="match status" value="1"/>
</dbReference>
<dbReference type="EMBL" id="QZCH01000002">
    <property type="protein sequence ID" value="RJG50432.1"/>
    <property type="molecule type" value="Genomic_DNA"/>
</dbReference>
<protein>
    <submittedName>
        <fullName evidence="2">SDR family oxidoreductase</fullName>
    </submittedName>
</protein>
<dbReference type="RefSeq" id="WP_119909234.1">
    <property type="nucleotide sequence ID" value="NZ_QZCH01000002.1"/>
</dbReference>
<name>A0A418YII7_9GAMM</name>
<reference evidence="2 3" key="1">
    <citation type="submission" date="2018-09" db="EMBL/GenBank/DDBJ databases">
        <authorList>
            <person name="Wang F."/>
        </authorList>
    </citation>
    <scope>NUCLEOTIDE SEQUENCE [LARGE SCALE GENOMIC DNA]</scope>
    <source>
        <strain evidence="2 3">PLHSC7-2</strain>
    </source>
</reference>
<dbReference type="PRINTS" id="PR00080">
    <property type="entry name" value="SDRFAMILY"/>
</dbReference>
<sequence length="242" mass="26354">MQLHALITGASKGIGAALAQQFAQQGYFVHLNTRSNSVAAQALLDTIKQQGGQGKLAIFDVTRAEECQDYLNDLSQLDVLVNNAGMLKDNLLPQVSAQDWQAVLDVNYRSPQRFMNQCLPLLEQAGAPCVINLASISGVKPRPGQAAYAVSKAMLIRWTQQLAAQYPKIKSYAISPGPVATEMITQAPWYQLPNAFDRIPLKRFAKPSEIASAAHFLAQHQMLPSGHNLIIDGGFTQTIKGQ</sequence>
<dbReference type="InterPro" id="IPR002347">
    <property type="entry name" value="SDR_fam"/>
</dbReference>